<feature type="active site" description="Proton donor/acceptor" evidence="7">
    <location>
        <position position="90"/>
    </location>
</feature>
<comment type="caution">
    <text evidence="8">The sequence shown here is derived from an EMBL/GenBank/DDBJ whole genome shotgun (WGS) entry which is preliminary data.</text>
</comment>
<comment type="function">
    <text evidence="6 7">Catalyzes a reversible aldol reaction between acetaldehyde and D-glyceraldehyde 3-phosphate to generate 2-deoxy-D-ribose 5-phosphate.</text>
</comment>
<comment type="pathway">
    <text evidence="7">Carbohydrate degradation; 2-deoxy-D-ribose 1-phosphate degradation; D-glyceraldehyde 3-phosphate and acetaldehyde from 2-deoxy-alpha-D-ribose 1-phosphate: step 2/2.</text>
</comment>
<feature type="active site" description="Proton donor/acceptor" evidence="7">
    <location>
        <position position="181"/>
    </location>
</feature>
<keyword evidence="3 7" id="KW-0456">Lyase</keyword>
<sequence>MNTINGYIDHTLLNPTATKEMIIALCSEANLYKFKSVCVHGSHVDTAYEQLRDTPVLVCTVVGFPLGASSTASKIAEAEHAVSDGASEIDMVVNQGWIKEKDYHRVLQEVHFVKKAIAGAELKVIIETSNLSESEIEATSRAVVDGGADFVKTSTGFGQRGASLDDIRIIRNAIGNSAFIKASGGIKNYEQARAFIDAGAHRIGTSSGVQIVNEFGRQ</sequence>
<dbReference type="OrthoDB" id="9778711at2"/>
<evidence type="ECO:0000256" key="6">
    <source>
        <dbReference type="ARBA" id="ARBA00056337"/>
    </source>
</evidence>
<evidence type="ECO:0000256" key="5">
    <source>
        <dbReference type="ARBA" id="ARBA00048791"/>
    </source>
</evidence>
<evidence type="ECO:0000256" key="3">
    <source>
        <dbReference type="ARBA" id="ARBA00023239"/>
    </source>
</evidence>
<comment type="subcellular location">
    <subcellularLocation>
        <location evidence="7">Cytoplasm</location>
    </subcellularLocation>
</comment>
<gene>
    <name evidence="7 8" type="primary">deoC</name>
    <name evidence="8" type="ORF">E7Z59_10115</name>
</gene>
<dbReference type="InterPro" id="IPR013785">
    <property type="entry name" value="Aldolase_TIM"/>
</dbReference>
<protein>
    <recommendedName>
        <fullName evidence="7">Deoxyribose-phosphate aldolase</fullName>
        <shortName evidence="7">DERA</shortName>
        <ecNumber evidence="7">4.1.2.4</ecNumber>
    </recommendedName>
    <alternativeName>
        <fullName evidence="7">2-deoxy-D-ribose 5-phosphate aldolase</fullName>
    </alternativeName>
    <alternativeName>
        <fullName evidence="7">Phosphodeoxyriboaldolase</fullName>
        <shortName evidence="7">Deoxyriboaldolase</shortName>
    </alternativeName>
</protein>
<dbReference type="CDD" id="cd00959">
    <property type="entry name" value="DeoC"/>
    <property type="match status" value="1"/>
</dbReference>
<accession>A0A4S3M0N9</accession>
<dbReference type="GO" id="GO:0016052">
    <property type="term" value="P:carbohydrate catabolic process"/>
    <property type="evidence" value="ECO:0007669"/>
    <property type="project" value="TreeGrafter"/>
</dbReference>
<evidence type="ECO:0000256" key="2">
    <source>
        <dbReference type="ARBA" id="ARBA00022490"/>
    </source>
</evidence>
<reference evidence="8 9" key="1">
    <citation type="submission" date="2019-04" db="EMBL/GenBank/DDBJ databases">
        <title>Draft genome sequence of Robertkochia marina CC-AMO-30D.</title>
        <authorList>
            <person name="Hameed A."/>
            <person name="Lin S.-Y."/>
            <person name="Shahina M."/>
            <person name="Lai W.-A."/>
            <person name="Young C.-C."/>
        </authorList>
    </citation>
    <scope>NUCLEOTIDE SEQUENCE [LARGE SCALE GENOMIC DNA]</scope>
    <source>
        <strain evidence="8 9">CC-AMO-30D</strain>
    </source>
</reference>
<proteinExistence type="inferred from homology"/>
<dbReference type="GO" id="GO:0009264">
    <property type="term" value="P:deoxyribonucleotide catabolic process"/>
    <property type="evidence" value="ECO:0007669"/>
    <property type="project" value="UniProtKB-UniRule"/>
</dbReference>
<keyword evidence="9" id="KW-1185">Reference proteome</keyword>
<name>A0A4S3M0N9_9FLAO</name>
<keyword evidence="4 7" id="KW-0704">Schiff base</keyword>
<dbReference type="InterPro" id="IPR002915">
    <property type="entry name" value="DeoC/FbaB/LacD_aldolase"/>
</dbReference>
<dbReference type="GO" id="GO:0004139">
    <property type="term" value="F:deoxyribose-phosphate aldolase activity"/>
    <property type="evidence" value="ECO:0007669"/>
    <property type="project" value="UniProtKB-UniRule"/>
</dbReference>
<dbReference type="PANTHER" id="PTHR10889:SF1">
    <property type="entry name" value="DEOXYRIBOSE-PHOSPHATE ALDOLASE"/>
    <property type="match status" value="1"/>
</dbReference>
<evidence type="ECO:0000256" key="7">
    <source>
        <dbReference type="HAMAP-Rule" id="MF_00114"/>
    </source>
</evidence>
<dbReference type="GO" id="GO:0006018">
    <property type="term" value="P:2-deoxyribose 1-phosphate catabolic process"/>
    <property type="evidence" value="ECO:0007669"/>
    <property type="project" value="UniProtKB-UniRule"/>
</dbReference>
<dbReference type="SUPFAM" id="SSF51569">
    <property type="entry name" value="Aldolase"/>
    <property type="match status" value="1"/>
</dbReference>
<dbReference type="PIRSF" id="PIRSF001357">
    <property type="entry name" value="DeoC"/>
    <property type="match status" value="1"/>
</dbReference>
<dbReference type="Pfam" id="PF01791">
    <property type="entry name" value="DeoC"/>
    <property type="match status" value="1"/>
</dbReference>
<evidence type="ECO:0000313" key="8">
    <source>
        <dbReference type="EMBL" id="THD67992.1"/>
    </source>
</evidence>
<dbReference type="PANTHER" id="PTHR10889">
    <property type="entry name" value="DEOXYRIBOSE-PHOSPHATE ALDOLASE"/>
    <property type="match status" value="1"/>
</dbReference>
<dbReference type="Proteomes" id="UP000305939">
    <property type="component" value="Unassembled WGS sequence"/>
</dbReference>
<dbReference type="InterPro" id="IPR028581">
    <property type="entry name" value="DeoC_typeI"/>
</dbReference>
<dbReference type="FunFam" id="3.20.20.70:FF:000044">
    <property type="entry name" value="Deoxyribose-phosphate aldolase"/>
    <property type="match status" value="1"/>
</dbReference>
<dbReference type="UniPathway" id="UPA00002">
    <property type="reaction ID" value="UER00468"/>
</dbReference>
<keyword evidence="2 7" id="KW-0963">Cytoplasm</keyword>
<comment type="catalytic activity">
    <reaction evidence="5 7">
        <text>2-deoxy-D-ribose 5-phosphate = D-glyceraldehyde 3-phosphate + acetaldehyde</text>
        <dbReference type="Rhea" id="RHEA:12821"/>
        <dbReference type="ChEBI" id="CHEBI:15343"/>
        <dbReference type="ChEBI" id="CHEBI:59776"/>
        <dbReference type="ChEBI" id="CHEBI:62877"/>
        <dbReference type="EC" id="4.1.2.4"/>
    </reaction>
</comment>
<dbReference type="Gene3D" id="3.20.20.70">
    <property type="entry name" value="Aldolase class I"/>
    <property type="match status" value="1"/>
</dbReference>
<evidence type="ECO:0000256" key="4">
    <source>
        <dbReference type="ARBA" id="ARBA00023270"/>
    </source>
</evidence>
<dbReference type="NCBIfam" id="TIGR00126">
    <property type="entry name" value="deoC"/>
    <property type="match status" value="1"/>
</dbReference>
<evidence type="ECO:0000313" key="9">
    <source>
        <dbReference type="Proteomes" id="UP000305939"/>
    </source>
</evidence>
<dbReference type="SMART" id="SM01133">
    <property type="entry name" value="DeoC"/>
    <property type="match status" value="1"/>
</dbReference>
<dbReference type="EMBL" id="SSMC01000002">
    <property type="protein sequence ID" value="THD67992.1"/>
    <property type="molecule type" value="Genomic_DNA"/>
</dbReference>
<organism evidence="8 9">
    <name type="scientific">Robertkochia marina</name>
    <dbReference type="NCBI Taxonomy" id="1227945"/>
    <lineage>
        <taxon>Bacteria</taxon>
        <taxon>Pseudomonadati</taxon>
        <taxon>Bacteroidota</taxon>
        <taxon>Flavobacteriia</taxon>
        <taxon>Flavobacteriales</taxon>
        <taxon>Flavobacteriaceae</taxon>
        <taxon>Robertkochia</taxon>
    </lineage>
</organism>
<evidence type="ECO:0000256" key="1">
    <source>
        <dbReference type="ARBA" id="ARBA00010936"/>
    </source>
</evidence>
<dbReference type="RefSeq" id="WP_136336197.1">
    <property type="nucleotide sequence ID" value="NZ_QXMP01000015.1"/>
</dbReference>
<dbReference type="GO" id="GO:0005737">
    <property type="term" value="C:cytoplasm"/>
    <property type="evidence" value="ECO:0007669"/>
    <property type="project" value="UniProtKB-SubCell"/>
</dbReference>
<dbReference type="AlphaFoldDB" id="A0A4S3M0N9"/>
<feature type="active site" description="Schiff-base intermediate with acetaldehyde" evidence="7">
    <location>
        <position position="152"/>
    </location>
</feature>
<dbReference type="EC" id="4.1.2.4" evidence="7"/>
<comment type="similarity">
    <text evidence="1 7">Belongs to the DeoC/FbaB aldolase family. DeoC type 1 subfamily.</text>
</comment>
<dbReference type="InterPro" id="IPR011343">
    <property type="entry name" value="DeoC"/>
</dbReference>
<dbReference type="HAMAP" id="MF_00114">
    <property type="entry name" value="DeoC_type1"/>
    <property type="match status" value="1"/>
</dbReference>